<dbReference type="GO" id="GO:0016747">
    <property type="term" value="F:acyltransferase activity, transferring groups other than amino-acyl groups"/>
    <property type="evidence" value="ECO:0007669"/>
    <property type="project" value="InterPro"/>
</dbReference>
<dbReference type="Pfam" id="PF00583">
    <property type="entry name" value="Acetyltransf_1"/>
    <property type="match status" value="1"/>
</dbReference>
<sequence>MTSTKVIIREAQSEDAQDVLNYLKFITNETSNLLLTPEEMAQKKLTDEINLLEESSKSSTNLFLLATKDEKIIGTANMKSFLRKRISHRGTFGISVLKEFSGQGIGSMLLAEIINYAKSINLEILELEVRTDNIPAIHLYKKFGFKEYGLYENFFKIDHKYYDGTLMLLVLN</sequence>
<name>A0A1Y0VR82_PEDPE</name>
<dbReference type="InterPro" id="IPR000182">
    <property type="entry name" value="GNAT_dom"/>
</dbReference>
<dbReference type="AlphaFoldDB" id="A0A1Y0VR82"/>
<dbReference type="SUPFAM" id="SSF55729">
    <property type="entry name" value="Acyl-CoA N-acyltransferases (Nat)"/>
    <property type="match status" value="1"/>
</dbReference>
<dbReference type="Proteomes" id="UP000196118">
    <property type="component" value="Chromosome"/>
</dbReference>
<evidence type="ECO:0000259" key="1">
    <source>
        <dbReference type="PROSITE" id="PS51186"/>
    </source>
</evidence>
<reference evidence="2 3" key="1">
    <citation type="submission" date="2017-05" db="EMBL/GenBank/DDBJ databases">
        <title>Genome sequence of Pediococcus pentosaceus strain SRCM100892.</title>
        <authorList>
            <person name="Cho S.H."/>
        </authorList>
    </citation>
    <scope>NUCLEOTIDE SEQUENCE [LARGE SCALE GENOMIC DNA]</scope>
    <source>
        <strain evidence="2 3">SRCM100892</strain>
    </source>
</reference>
<dbReference type="EMBL" id="CP021474">
    <property type="protein sequence ID" value="ARW20670.1"/>
    <property type="molecule type" value="Genomic_DNA"/>
</dbReference>
<dbReference type="InterPro" id="IPR016181">
    <property type="entry name" value="Acyl_CoA_acyltransferase"/>
</dbReference>
<proteinExistence type="predicted"/>
<evidence type="ECO:0000313" key="2">
    <source>
        <dbReference type="EMBL" id="ARW20670.1"/>
    </source>
</evidence>
<dbReference type="CDD" id="cd04301">
    <property type="entry name" value="NAT_SF"/>
    <property type="match status" value="1"/>
</dbReference>
<dbReference type="PROSITE" id="PS51186">
    <property type="entry name" value="GNAT"/>
    <property type="match status" value="1"/>
</dbReference>
<protein>
    <recommendedName>
        <fullName evidence="1">N-acetyltransferase domain-containing protein</fullName>
    </recommendedName>
</protein>
<dbReference type="Gene3D" id="3.40.630.30">
    <property type="match status" value="1"/>
</dbReference>
<feature type="domain" description="N-acetyltransferase" evidence="1">
    <location>
        <begin position="6"/>
        <end position="172"/>
    </location>
</feature>
<gene>
    <name evidence="2" type="ORF">S100892_02135</name>
</gene>
<evidence type="ECO:0000313" key="3">
    <source>
        <dbReference type="Proteomes" id="UP000196118"/>
    </source>
</evidence>
<dbReference type="PANTHER" id="PTHR43415:SF3">
    <property type="entry name" value="GNAT-FAMILY ACETYLTRANSFERASE"/>
    <property type="match status" value="1"/>
</dbReference>
<dbReference type="PANTHER" id="PTHR43415">
    <property type="entry name" value="SPERMIDINE N(1)-ACETYLTRANSFERASE"/>
    <property type="match status" value="1"/>
</dbReference>
<organism evidence="2 3">
    <name type="scientific">Pediococcus pentosaceus</name>
    <dbReference type="NCBI Taxonomy" id="1255"/>
    <lineage>
        <taxon>Bacteria</taxon>
        <taxon>Bacillati</taxon>
        <taxon>Bacillota</taxon>
        <taxon>Bacilli</taxon>
        <taxon>Lactobacillales</taxon>
        <taxon>Lactobacillaceae</taxon>
        <taxon>Pediococcus</taxon>
    </lineage>
</organism>
<accession>A0A1Y0VR82</accession>